<dbReference type="Gene3D" id="3.90.1490.10">
    <property type="entry name" value="putative n-type atp pyrophosphatase, domain 2"/>
    <property type="match status" value="1"/>
</dbReference>
<proteinExistence type="predicted"/>
<dbReference type="Pfam" id="PF01902">
    <property type="entry name" value="Diphthami_syn_2"/>
    <property type="match status" value="1"/>
</dbReference>
<dbReference type="InterPro" id="IPR002761">
    <property type="entry name" value="Diphthami_syn_dom"/>
</dbReference>
<evidence type="ECO:0000313" key="2">
    <source>
        <dbReference type="EMBL" id="MBT1705085.1"/>
    </source>
</evidence>
<feature type="domain" description="Diphthamide synthase" evidence="1">
    <location>
        <begin position="6"/>
        <end position="204"/>
    </location>
</feature>
<evidence type="ECO:0000313" key="3">
    <source>
        <dbReference type="Proteomes" id="UP000772618"/>
    </source>
</evidence>
<reference evidence="2 3" key="1">
    <citation type="submission" date="2021-05" db="EMBL/GenBank/DDBJ databases">
        <title>A Polyphasic approach of four new species of the genus Ohtaekwangia: Ohtaekwangia histidinii sp. nov., Ohtaekwangia cretensis sp. nov., Ohtaekwangia indiensis sp. nov., Ohtaekwangia reichenbachii sp. nov. from diverse environment.</title>
        <authorList>
            <person name="Octaviana S."/>
        </authorList>
    </citation>
    <scope>NUCLEOTIDE SEQUENCE [LARGE SCALE GENOMIC DNA]</scope>
    <source>
        <strain evidence="2 3">PWU20</strain>
    </source>
</reference>
<protein>
    <submittedName>
        <fullName evidence="2">Diphthine--ammonia ligase</fullName>
        <ecNumber evidence="2">6.3.1.14</ecNumber>
    </submittedName>
</protein>
<dbReference type="EMBL" id="JAHESD010000046">
    <property type="protein sequence ID" value="MBT1705085.1"/>
    <property type="molecule type" value="Genomic_DNA"/>
</dbReference>
<dbReference type="InterPro" id="IPR014729">
    <property type="entry name" value="Rossmann-like_a/b/a_fold"/>
</dbReference>
<dbReference type="EC" id="6.3.1.14" evidence="2"/>
<organism evidence="2 3">
    <name type="scientific">Chryseosolibacter indicus</name>
    <dbReference type="NCBI Taxonomy" id="2782351"/>
    <lineage>
        <taxon>Bacteria</taxon>
        <taxon>Pseudomonadati</taxon>
        <taxon>Bacteroidota</taxon>
        <taxon>Cytophagia</taxon>
        <taxon>Cytophagales</taxon>
        <taxon>Chryseotaleaceae</taxon>
        <taxon>Chryseosolibacter</taxon>
    </lineage>
</organism>
<dbReference type="GO" id="GO:0017178">
    <property type="term" value="F:diphthine-ammonia ligase activity"/>
    <property type="evidence" value="ECO:0007669"/>
    <property type="project" value="UniProtKB-EC"/>
</dbReference>
<gene>
    <name evidence="2" type="ORF">KK060_17460</name>
</gene>
<comment type="caution">
    <text evidence="2">The sequence shown here is derived from an EMBL/GenBank/DDBJ whole genome shotgun (WGS) entry which is preliminary data.</text>
</comment>
<dbReference type="Gene3D" id="3.40.50.620">
    <property type="entry name" value="HUPs"/>
    <property type="match status" value="1"/>
</dbReference>
<accession>A0ABS5VUH5</accession>
<dbReference type="SUPFAM" id="SSF52402">
    <property type="entry name" value="Adenine nucleotide alpha hydrolases-like"/>
    <property type="match status" value="1"/>
</dbReference>
<name>A0ABS5VUH5_9BACT</name>
<dbReference type="RefSeq" id="WP_254155041.1">
    <property type="nucleotide sequence ID" value="NZ_JAHESD010000046.1"/>
</dbReference>
<dbReference type="Proteomes" id="UP000772618">
    <property type="component" value="Unassembled WGS sequence"/>
</dbReference>
<keyword evidence="3" id="KW-1185">Reference proteome</keyword>
<dbReference type="CDD" id="cd01994">
    <property type="entry name" value="AANH_PF0828-like"/>
    <property type="match status" value="1"/>
</dbReference>
<evidence type="ECO:0000259" key="1">
    <source>
        <dbReference type="Pfam" id="PF01902"/>
    </source>
</evidence>
<sequence>MDSRRKITISWSGGKDSAFALYRIMLSGEYDVVHLHTVFNSDTRRVGLHGVPESLIERQAEALGIPLVKLYLPAADNHKAYETLMTNFYKQCVHSGITHIMFGDIFLEDLKAYREKLLKNSGLKPVYPIWGLDSYVLLEDFINTGFKTVICAAKQDLFSKEMVGKTINEEFPKALKQGVDPCGENGEFHSFVYSGPIFKHPIPFNYGEVIEQKYSFNSKASDGSVIENQTAFWFQELLD</sequence>
<keyword evidence="2" id="KW-0436">Ligase</keyword>
<dbReference type="NCBIfam" id="TIGR00290">
    <property type="entry name" value="MJ0570_dom"/>
    <property type="match status" value="1"/>
</dbReference>